<feature type="region of interest" description="Disordered" evidence="1">
    <location>
        <begin position="304"/>
        <end position="323"/>
    </location>
</feature>
<evidence type="ECO:0000256" key="1">
    <source>
        <dbReference type="SAM" id="MobiDB-lite"/>
    </source>
</evidence>
<keyword evidence="3" id="KW-1185">Reference proteome</keyword>
<dbReference type="OrthoDB" id="5428183at2759"/>
<gene>
    <name evidence="2" type="ORF">B9Z19DRAFT_1066519</name>
</gene>
<reference evidence="2 3" key="1">
    <citation type="submission" date="2017-04" db="EMBL/GenBank/DDBJ databases">
        <title>Draft genome sequence of Tuber borchii Vittad., a whitish edible truffle.</title>
        <authorList>
            <consortium name="DOE Joint Genome Institute"/>
            <person name="Murat C."/>
            <person name="Kuo A."/>
            <person name="Barry K.W."/>
            <person name="Clum A."/>
            <person name="Dockter R.B."/>
            <person name="Fauchery L."/>
            <person name="Iotti M."/>
            <person name="Kohler A."/>
            <person name="Labutti K."/>
            <person name="Lindquist E.A."/>
            <person name="Lipzen A."/>
            <person name="Ohm R.A."/>
            <person name="Wang M."/>
            <person name="Grigoriev I.V."/>
            <person name="Zambonelli A."/>
            <person name="Martin F.M."/>
        </authorList>
    </citation>
    <scope>NUCLEOTIDE SEQUENCE [LARGE SCALE GENOMIC DNA]</scope>
    <source>
        <strain evidence="2 3">Tbo3840</strain>
    </source>
</reference>
<sequence>MVPPTPLKKAKPKALSNDPASTTSSNTSIRRSGRHSSKNPVNYYQPAIKSRSKANPPAKRQKISDTSYPDSSVKNSPTAIPTANHNPTPSAPCNASKVNPSNQSLVATSGSDKITGTHLQTAPQTSKRNSAELSPDLYSKSPSYQSPAPAPRTALDSGTSLLPRRYHRERLPRFTALQIRDLLRFNSNKVSRRHFNPDPKPSVPTATEDTAMETRHLRTLVRAAASHYASLPREYGDLESCLPHLYKTFIPTAKFESWMKANGNGMRERDIHVVLMAVFEVVFLGWFSCAEAEEKIWGLLGFEEEEEEGGDEWEEYEEEEEDD</sequence>
<feature type="compositionally biased region" description="Low complexity" evidence="1">
    <location>
        <begin position="21"/>
        <end position="30"/>
    </location>
</feature>
<feature type="region of interest" description="Disordered" evidence="1">
    <location>
        <begin position="1"/>
        <end position="161"/>
    </location>
</feature>
<accession>A0A2T6ZM62</accession>
<dbReference type="AlphaFoldDB" id="A0A2T6ZM62"/>
<proteinExistence type="predicted"/>
<protein>
    <submittedName>
        <fullName evidence="2">Uncharacterized protein</fullName>
    </submittedName>
</protein>
<evidence type="ECO:0000313" key="3">
    <source>
        <dbReference type="Proteomes" id="UP000244722"/>
    </source>
</evidence>
<dbReference type="EMBL" id="NESQ01000183">
    <property type="protein sequence ID" value="PUU76578.1"/>
    <property type="molecule type" value="Genomic_DNA"/>
</dbReference>
<dbReference type="Proteomes" id="UP000244722">
    <property type="component" value="Unassembled WGS sequence"/>
</dbReference>
<comment type="caution">
    <text evidence="2">The sequence shown here is derived from an EMBL/GenBank/DDBJ whole genome shotgun (WGS) entry which is preliminary data.</text>
</comment>
<feature type="compositionally biased region" description="Polar residues" evidence="1">
    <location>
        <begin position="64"/>
        <end position="132"/>
    </location>
</feature>
<name>A0A2T6ZM62_TUBBO</name>
<evidence type="ECO:0000313" key="2">
    <source>
        <dbReference type="EMBL" id="PUU76578.1"/>
    </source>
</evidence>
<organism evidence="2 3">
    <name type="scientific">Tuber borchii</name>
    <name type="common">White truffle</name>
    <dbReference type="NCBI Taxonomy" id="42251"/>
    <lineage>
        <taxon>Eukaryota</taxon>
        <taxon>Fungi</taxon>
        <taxon>Dikarya</taxon>
        <taxon>Ascomycota</taxon>
        <taxon>Pezizomycotina</taxon>
        <taxon>Pezizomycetes</taxon>
        <taxon>Pezizales</taxon>
        <taxon>Tuberaceae</taxon>
        <taxon>Tuber</taxon>
    </lineage>
</organism>